<protein>
    <submittedName>
        <fullName evidence="2">Uncharacterized protein</fullName>
    </submittedName>
</protein>
<reference evidence="2" key="1">
    <citation type="journal article" date="2021" name="Nat. Commun.">
        <title>Genetic determinants of endophytism in the Arabidopsis root mycobiome.</title>
        <authorList>
            <person name="Mesny F."/>
            <person name="Miyauchi S."/>
            <person name="Thiergart T."/>
            <person name="Pickel B."/>
            <person name="Atanasova L."/>
            <person name="Karlsson M."/>
            <person name="Huettel B."/>
            <person name="Barry K.W."/>
            <person name="Haridas S."/>
            <person name="Chen C."/>
            <person name="Bauer D."/>
            <person name="Andreopoulos W."/>
            <person name="Pangilinan J."/>
            <person name="LaButti K."/>
            <person name="Riley R."/>
            <person name="Lipzen A."/>
            <person name="Clum A."/>
            <person name="Drula E."/>
            <person name="Henrissat B."/>
            <person name="Kohler A."/>
            <person name="Grigoriev I.V."/>
            <person name="Martin F.M."/>
            <person name="Hacquard S."/>
        </authorList>
    </citation>
    <scope>NUCLEOTIDE SEQUENCE</scope>
    <source>
        <strain evidence="2">MPI-SDFR-AT-0073</strain>
    </source>
</reference>
<name>A0A9P8UZE6_9PEZI</name>
<evidence type="ECO:0000256" key="1">
    <source>
        <dbReference type="SAM" id="SignalP"/>
    </source>
</evidence>
<dbReference type="RefSeq" id="XP_045965143.1">
    <property type="nucleotide sequence ID" value="XM_046101617.1"/>
</dbReference>
<evidence type="ECO:0000313" key="3">
    <source>
        <dbReference type="Proteomes" id="UP000758603"/>
    </source>
</evidence>
<dbReference type="AlphaFoldDB" id="A0A9P8UZE6"/>
<keyword evidence="1" id="KW-0732">Signal</keyword>
<evidence type="ECO:0000313" key="2">
    <source>
        <dbReference type="EMBL" id="KAH6661012.1"/>
    </source>
</evidence>
<proteinExistence type="predicted"/>
<dbReference type="Proteomes" id="UP000758603">
    <property type="component" value="Unassembled WGS sequence"/>
</dbReference>
<dbReference type="EMBL" id="JAGPXC010000001">
    <property type="protein sequence ID" value="KAH6661012.1"/>
    <property type="molecule type" value="Genomic_DNA"/>
</dbReference>
<sequence length="108" mass="11212">MSLIDCVIYLVLSGIIASNSAFGNQLPAYTMEIQEAARACTTTLTINPSQVAGVVSTLYRATSTEVSQVSCDGCALAVRTQAQGFGPPPQYTATLTAPVTTIIAYACS</sequence>
<dbReference type="GeneID" id="70130509"/>
<feature type="signal peptide" evidence="1">
    <location>
        <begin position="1"/>
        <end position="21"/>
    </location>
</feature>
<comment type="caution">
    <text evidence="2">The sequence shown here is derived from an EMBL/GenBank/DDBJ whole genome shotgun (WGS) entry which is preliminary data.</text>
</comment>
<organism evidence="2 3">
    <name type="scientific">Truncatella angustata</name>
    <dbReference type="NCBI Taxonomy" id="152316"/>
    <lineage>
        <taxon>Eukaryota</taxon>
        <taxon>Fungi</taxon>
        <taxon>Dikarya</taxon>
        <taxon>Ascomycota</taxon>
        <taxon>Pezizomycotina</taxon>
        <taxon>Sordariomycetes</taxon>
        <taxon>Xylariomycetidae</taxon>
        <taxon>Amphisphaeriales</taxon>
        <taxon>Sporocadaceae</taxon>
        <taxon>Truncatella</taxon>
    </lineage>
</organism>
<accession>A0A9P8UZE6</accession>
<keyword evidence="3" id="KW-1185">Reference proteome</keyword>
<dbReference type="OrthoDB" id="5233988at2759"/>
<feature type="chain" id="PRO_5040138963" evidence="1">
    <location>
        <begin position="22"/>
        <end position="108"/>
    </location>
</feature>
<gene>
    <name evidence="2" type="ORF">BKA67DRAFT_549896</name>
</gene>